<dbReference type="STRING" id="571438.SAMN05192586_1133"/>
<dbReference type="InterPro" id="IPR015867">
    <property type="entry name" value="N-reg_PII/ATP_PRibTrfase_C"/>
</dbReference>
<dbReference type="Gene3D" id="3.30.70.120">
    <property type="match status" value="1"/>
</dbReference>
<dbReference type="InterPro" id="IPR002187">
    <property type="entry name" value="N-reg_PII"/>
</dbReference>
<reference evidence="2" key="1">
    <citation type="submission" date="2016-10" db="EMBL/GenBank/DDBJ databases">
        <authorList>
            <person name="Varghese N."/>
            <person name="Submissions S."/>
        </authorList>
    </citation>
    <scope>NUCLEOTIDE SEQUENCE [LARGE SCALE GENOMIC DNA]</scope>
    <source>
        <strain evidence="2">KHC7</strain>
    </source>
</reference>
<dbReference type="GO" id="GO:0006808">
    <property type="term" value="P:regulation of nitrogen utilization"/>
    <property type="evidence" value="ECO:0007669"/>
    <property type="project" value="InterPro"/>
</dbReference>
<dbReference type="PANTHER" id="PTHR30115">
    <property type="entry name" value="NITROGEN REGULATORY PROTEIN P-II"/>
    <property type="match status" value="1"/>
</dbReference>
<accession>A0A1G7NW04</accession>
<dbReference type="Proteomes" id="UP000199355">
    <property type="component" value="Unassembled WGS sequence"/>
</dbReference>
<dbReference type="Pfam" id="PF00543">
    <property type="entry name" value="P-II"/>
    <property type="match status" value="1"/>
</dbReference>
<proteinExistence type="predicted"/>
<dbReference type="RefSeq" id="WP_092154289.1">
    <property type="nucleotide sequence ID" value="NZ_FNBX01000013.1"/>
</dbReference>
<organism evidence="1 2">
    <name type="scientific">Desulfovibrio legallii</name>
    <dbReference type="NCBI Taxonomy" id="571438"/>
    <lineage>
        <taxon>Bacteria</taxon>
        <taxon>Pseudomonadati</taxon>
        <taxon>Thermodesulfobacteriota</taxon>
        <taxon>Desulfovibrionia</taxon>
        <taxon>Desulfovibrionales</taxon>
        <taxon>Desulfovibrionaceae</taxon>
        <taxon>Desulfovibrio</taxon>
    </lineage>
</organism>
<dbReference type="GO" id="GO:0030234">
    <property type="term" value="F:enzyme regulator activity"/>
    <property type="evidence" value="ECO:0007669"/>
    <property type="project" value="InterPro"/>
</dbReference>
<dbReference type="PRINTS" id="PR00340">
    <property type="entry name" value="PIIGLNB"/>
</dbReference>
<dbReference type="InterPro" id="IPR011322">
    <property type="entry name" value="N-reg_PII-like_a/b"/>
</dbReference>
<keyword evidence="2" id="KW-1185">Reference proteome</keyword>
<name>A0A1G7NW04_9BACT</name>
<dbReference type="PANTHER" id="PTHR30115:SF18">
    <property type="entry name" value="NITROGEN REGULATORY PROTEIN P-II"/>
    <property type="match status" value="1"/>
</dbReference>
<evidence type="ECO:0000313" key="2">
    <source>
        <dbReference type="Proteomes" id="UP000199355"/>
    </source>
</evidence>
<dbReference type="PROSITE" id="PS51343">
    <property type="entry name" value="PII_GLNB_DOM"/>
    <property type="match status" value="1"/>
</dbReference>
<sequence>MKLIIVYTRPESLQAVKQELYQHEIYAMSITNILGAGRQKGYVELYRGISTEVNLLKKVRIELAVPEEKAKAALEAIMTGARTGKEGDGVVFVLDMAESYRIRTGESM</sequence>
<dbReference type="GO" id="GO:0005829">
    <property type="term" value="C:cytosol"/>
    <property type="evidence" value="ECO:0007669"/>
    <property type="project" value="TreeGrafter"/>
</dbReference>
<protein>
    <submittedName>
        <fullName evidence="1">Nitrogen regulatory protein P-II family</fullName>
    </submittedName>
</protein>
<dbReference type="SMART" id="SM00938">
    <property type="entry name" value="P-II"/>
    <property type="match status" value="1"/>
</dbReference>
<dbReference type="EMBL" id="FNBX01000013">
    <property type="protein sequence ID" value="SDF77539.1"/>
    <property type="molecule type" value="Genomic_DNA"/>
</dbReference>
<dbReference type="OrthoDB" id="9802729at2"/>
<dbReference type="GO" id="GO:0005524">
    <property type="term" value="F:ATP binding"/>
    <property type="evidence" value="ECO:0007669"/>
    <property type="project" value="TreeGrafter"/>
</dbReference>
<gene>
    <name evidence="1" type="ORF">SAMN05192586_1133</name>
</gene>
<dbReference type="AlphaFoldDB" id="A0A1G7NW04"/>
<evidence type="ECO:0000313" key="1">
    <source>
        <dbReference type="EMBL" id="SDF77539.1"/>
    </source>
</evidence>
<dbReference type="SUPFAM" id="SSF54913">
    <property type="entry name" value="GlnB-like"/>
    <property type="match status" value="1"/>
</dbReference>